<evidence type="ECO:0000313" key="3">
    <source>
        <dbReference type="Proteomes" id="UP000494119"/>
    </source>
</evidence>
<feature type="region of interest" description="Disordered" evidence="1">
    <location>
        <begin position="1"/>
        <end position="52"/>
    </location>
</feature>
<reference evidence="2 3" key="1">
    <citation type="submission" date="2020-04" db="EMBL/GenBank/DDBJ databases">
        <authorList>
            <person name="De Canck E."/>
        </authorList>
    </citation>
    <scope>NUCLEOTIDE SEQUENCE [LARGE SCALE GENOMIC DNA]</scope>
    <source>
        <strain evidence="2 3">LMG 28688</strain>
    </source>
</reference>
<sequence>MRCPSPEGRGSEVTGHGKRGGPDTGAAQADAPPLQEREGNNARRLSKMGSRQ</sequence>
<evidence type="ECO:0000256" key="1">
    <source>
        <dbReference type="SAM" id="MobiDB-lite"/>
    </source>
</evidence>
<organism evidence="2 3">
    <name type="scientific">Paraburkholderia caffeinitolerans</name>
    <dbReference type="NCBI Taxonomy" id="1723730"/>
    <lineage>
        <taxon>Bacteria</taxon>
        <taxon>Pseudomonadati</taxon>
        <taxon>Pseudomonadota</taxon>
        <taxon>Betaproteobacteria</taxon>
        <taxon>Burkholderiales</taxon>
        <taxon>Burkholderiaceae</taxon>
        <taxon>Paraburkholderia</taxon>
    </lineage>
</organism>
<accession>A0A6J5GC18</accession>
<protein>
    <submittedName>
        <fullName evidence="2">Uncharacterized protein</fullName>
    </submittedName>
</protein>
<dbReference type="AlphaFoldDB" id="A0A6J5GC18"/>
<gene>
    <name evidence="2" type="ORF">LMG28688_03804</name>
</gene>
<dbReference type="EMBL" id="CADIKL010000018">
    <property type="protein sequence ID" value="CAB3793752.1"/>
    <property type="molecule type" value="Genomic_DNA"/>
</dbReference>
<proteinExistence type="predicted"/>
<evidence type="ECO:0000313" key="2">
    <source>
        <dbReference type="EMBL" id="CAB3793752.1"/>
    </source>
</evidence>
<keyword evidence="3" id="KW-1185">Reference proteome</keyword>
<name>A0A6J5GC18_9BURK</name>
<dbReference type="Proteomes" id="UP000494119">
    <property type="component" value="Unassembled WGS sequence"/>
</dbReference>